<protein>
    <submittedName>
        <fullName evidence="2">Uncharacterized protein</fullName>
    </submittedName>
</protein>
<comment type="caution">
    <text evidence="2">The sequence shown here is derived from an EMBL/GenBank/DDBJ whole genome shotgun (WGS) entry which is preliminary data.</text>
</comment>
<organism evidence="2 3">
    <name type="scientific">Pantoea allii</name>
    <dbReference type="NCBI Taxonomy" id="574096"/>
    <lineage>
        <taxon>Bacteria</taxon>
        <taxon>Pseudomonadati</taxon>
        <taxon>Pseudomonadota</taxon>
        <taxon>Gammaproteobacteria</taxon>
        <taxon>Enterobacterales</taxon>
        <taxon>Erwiniaceae</taxon>
        <taxon>Pantoea</taxon>
    </lineage>
</organism>
<evidence type="ECO:0000313" key="2">
    <source>
        <dbReference type="EMBL" id="PWK99396.1"/>
    </source>
</evidence>
<keyword evidence="1" id="KW-0472">Membrane</keyword>
<accession>A0A2V2BKL6</accession>
<evidence type="ECO:0000313" key="3">
    <source>
        <dbReference type="Proteomes" id="UP000245981"/>
    </source>
</evidence>
<dbReference type="OrthoDB" id="6613818at2"/>
<sequence>MVTALARNAVKILFFLIITFAVARSLGHPENYADHKFVSQLALFLTGDVNAESIYDAYFYIDFFTVVTLSIAFYLITMMLIRKTRRK</sequence>
<dbReference type="AlphaFoldDB" id="A0A2V2BKL6"/>
<feature type="transmembrane region" description="Helical" evidence="1">
    <location>
        <begin position="57"/>
        <end position="81"/>
    </location>
</feature>
<dbReference type="Proteomes" id="UP000245981">
    <property type="component" value="Unassembled WGS sequence"/>
</dbReference>
<dbReference type="EMBL" id="QGHF01000002">
    <property type="protein sequence ID" value="PWK99396.1"/>
    <property type="molecule type" value="Genomic_DNA"/>
</dbReference>
<proteinExistence type="predicted"/>
<reference evidence="2 3" key="1">
    <citation type="submission" date="2018-05" db="EMBL/GenBank/DDBJ databases">
        <title>Genomic Encyclopedia of Type Strains, Phase IV (KMG-V): Genome sequencing to study the core and pangenomes of soil and plant-associated prokaryotes.</title>
        <authorList>
            <person name="Whitman W."/>
        </authorList>
    </citation>
    <scope>NUCLEOTIDE SEQUENCE [LARGE SCALE GENOMIC DNA]</scope>
    <source>
        <strain evidence="2 3">PNA 200-10</strain>
    </source>
</reference>
<keyword evidence="1" id="KW-1133">Transmembrane helix</keyword>
<name>A0A2V2BKL6_9GAMM</name>
<evidence type="ECO:0000256" key="1">
    <source>
        <dbReference type="SAM" id="Phobius"/>
    </source>
</evidence>
<gene>
    <name evidence="2" type="ORF">C7431_102197</name>
</gene>
<dbReference type="STRING" id="574096.HA38_19365"/>
<keyword evidence="1" id="KW-0812">Transmembrane</keyword>